<keyword evidence="2" id="KW-1185">Reference proteome</keyword>
<evidence type="ECO:0000313" key="1">
    <source>
        <dbReference type="EMBL" id="KAJ2977522.1"/>
    </source>
</evidence>
<accession>A0ACC1NF59</accession>
<sequence>MELSQAANVVENITGHDKDAITQQDVSTYPSGGQDDVMKALVWMGKNEVEVANVPKPKLVEDRDVILKVTGTTVCGSDLHLLHGSVLQLQKGDILGHEFCGTAEMVGRQVLNVEVGKRYVASFQIACGDCYYCERKLSSQCERTNSNTMTKTLYGGRTAGIFGYSHLTGGFAGGQAEYVRVPMGDVNLLAIPDDVPDEKALYLSDVLATSYHCVVDTGVSPGDKVAIFGAGPIGQMAGKFALDQGAESIIFVDTEPRTTLIKTHFPADKISIVDYKKVSSGLMSSNTVVSRLKELCDGRGPDVALECAAGEYAKGWLHWLEMATGAETDTSEILNEMIESVRSYGRCGITGVYVGFTNHFNIGSLMQRGIRLIGNGQAPVHKYWKDLLAAIQTGKIDPLEMVTHRVRLEDLDKVYHIFEKKKDGMQKVFVETKFSFPAAAGSPALTKYESSTT</sequence>
<proteinExistence type="predicted"/>
<comment type="caution">
    <text evidence="1">The sequence shown here is derived from an EMBL/GenBank/DDBJ whole genome shotgun (WGS) entry which is preliminary data.</text>
</comment>
<organism evidence="1 2">
    <name type="scientific">Zarea fungicola</name>
    <dbReference type="NCBI Taxonomy" id="93591"/>
    <lineage>
        <taxon>Eukaryota</taxon>
        <taxon>Fungi</taxon>
        <taxon>Dikarya</taxon>
        <taxon>Ascomycota</taxon>
        <taxon>Pezizomycotina</taxon>
        <taxon>Sordariomycetes</taxon>
        <taxon>Hypocreomycetidae</taxon>
        <taxon>Hypocreales</taxon>
        <taxon>Cordycipitaceae</taxon>
        <taxon>Zarea</taxon>
    </lineage>
</organism>
<dbReference type="Proteomes" id="UP001143910">
    <property type="component" value="Unassembled WGS sequence"/>
</dbReference>
<name>A0ACC1NF59_9HYPO</name>
<dbReference type="EMBL" id="JANJQO010000463">
    <property type="protein sequence ID" value="KAJ2977522.1"/>
    <property type="molecule type" value="Genomic_DNA"/>
</dbReference>
<protein>
    <submittedName>
        <fullName evidence="1">Uncharacterized protein</fullName>
    </submittedName>
</protein>
<gene>
    <name evidence="1" type="ORF">NQ176_g4325</name>
</gene>
<reference evidence="1" key="1">
    <citation type="submission" date="2022-08" db="EMBL/GenBank/DDBJ databases">
        <title>Genome Sequence of Lecanicillium fungicola.</title>
        <authorList>
            <person name="Buettner E."/>
        </authorList>
    </citation>
    <scope>NUCLEOTIDE SEQUENCE</scope>
    <source>
        <strain evidence="1">Babe33</strain>
    </source>
</reference>
<evidence type="ECO:0000313" key="2">
    <source>
        <dbReference type="Proteomes" id="UP001143910"/>
    </source>
</evidence>